<evidence type="ECO:0000259" key="4">
    <source>
        <dbReference type="PROSITE" id="PS50222"/>
    </source>
</evidence>
<dbReference type="PANTHER" id="PTHR34524">
    <property type="entry name" value="CALCYPHOSIN"/>
    <property type="match status" value="1"/>
</dbReference>
<dbReference type="Gene3D" id="1.10.238.10">
    <property type="entry name" value="EF-hand"/>
    <property type="match status" value="2"/>
</dbReference>
<dbReference type="Pfam" id="PF13202">
    <property type="entry name" value="EF-hand_5"/>
    <property type="match status" value="1"/>
</dbReference>
<dbReference type="Pfam" id="PF13499">
    <property type="entry name" value="EF-hand_7"/>
    <property type="match status" value="1"/>
</dbReference>
<keyword evidence="3" id="KW-0106">Calcium</keyword>
<evidence type="ECO:0000256" key="2">
    <source>
        <dbReference type="ARBA" id="ARBA00022737"/>
    </source>
</evidence>
<evidence type="ECO:0000256" key="3">
    <source>
        <dbReference type="ARBA" id="ARBA00022837"/>
    </source>
</evidence>
<dbReference type="AlphaFoldDB" id="A0A7S1CF06"/>
<dbReference type="PROSITE" id="PS00018">
    <property type="entry name" value="EF_HAND_1"/>
    <property type="match status" value="2"/>
</dbReference>
<dbReference type="InterPro" id="IPR011992">
    <property type="entry name" value="EF-hand-dom_pair"/>
</dbReference>
<protein>
    <recommendedName>
        <fullName evidence="4">EF-hand domain-containing protein</fullName>
    </recommendedName>
</protein>
<dbReference type="EMBL" id="HBFS01016165">
    <property type="protein sequence ID" value="CAD8917569.1"/>
    <property type="molecule type" value="Transcribed_RNA"/>
</dbReference>
<sequence>MTTSYNKRSRGARVGNWVEEEALRAATGTARYEEWVTDDMGDTRIVKSMGVDKKTDTNGRVMAHSDHIESKDFVSTTRDAHNPDKYAPGYVDRSGGLGPRAARIAAKLEEEATRPRPVIARETEWETTAGATFTQHVDTAYTEPKGRRVMRTIDGKDLPPGCRDEEFLAANSISLKTAKLTAEEAASMLPRGDYLGQAPVTLYSQRLGEGVFPASAATGANPFARSSAFTAELTDATRAHAEAVDDISGKPRGSKTSMVAAAGAELSAREVADIVRAKIIERGGDNGVRTLTRLLKRMDTSGDGKLSAPELQAGLADMGVALSPKEVMQVMALFDRDRSGKLTLRELQMALAGEMSDKRKAFVDEAFRRLDKTGDGEVTIEDIAAAYDASANPDVASGKVSEDEARAALLANFDITDRDGVVTRAEFHEYYAGLSAGIEHDDYWELMMRNAWHISGGEGWAENTSCLRVLVVHTDSSEEVVEITDDLGLRADDMPAIKARLRRQGVKNIAAVKLGM</sequence>
<dbReference type="PROSITE" id="PS50222">
    <property type="entry name" value="EF_HAND_2"/>
    <property type="match status" value="3"/>
</dbReference>
<dbReference type="PANTHER" id="PTHR34524:SF6">
    <property type="entry name" value="CALCYPHOSINE LIKE"/>
    <property type="match status" value="1"/>
</dbReference>
<dbReference type="InterPro" id="IPR002048">
    <property type="entry name" value="EF_hand_dom"/>
</dbReference>
<dbReference type="InterPro" id="IPR051581">
    <property type="entry name" value="Ca-bind"/>
</dbReference>
<gene>
    <name evidence="5" type="ORF">BSP0115_LOCUS10830</name>
</gene>
<evidence type="ECO:0000256" key="1">
    <source>
        <dbReference type="ARBA" id="ARBA00022723"/>
    </source>
</evidence>
<dbReference type="SMART" id="SM00054">
    <property type="entry name" value="EFh"/>
    <property type="match status" value="3"/>
</dbReference>
<accession>A0A7S1CF06</accession>
<dbReference type="SUPFAM" id="SSF47473">
    <property type="entry name" value="EF-hand"/>
    <property type="match status" value="1"/>
</dbReference>
<feature type="domain" description="EF-hand" evidence="4">
    <location>
        <begin position="358"/>
        <end position="393"/>
    </location>
</feature>
<dbReference type="InterPro" id="IPR018247">
    <property type="entry name" value="EF_Hand_1_Ca_BS"/>
</dbReference>
<name>A0A7S1CF06_9STRA</name>
<keyword evidence="2" id="KW-0677">Repeat</keyword>
<organism evidence="5">
    <name type="scientific">Bicosoecida sp. CB-2014</name>
    <dbReference type="NCBI Taxonomy" id="1486930"/>
    <lineage>
        <taxon>Eukaryota</taxon>
        <taxon>Sar</taxon>
        <taxon>Stramenopiles</taxon>
        <taxon>Bigyra</taxon>
        <taxon>Opalozoa</taxon>
        <taxon>Bicosoecida</taxon>
    </lineage>
</organism>
<evidence type="ECO:0000313" key="5">
    <source>
        <dbReference type="EMBL" id="CAD8917569.1"/>
    </source>
</evidence>
<dbReference type="GO" id="GO:0005509">
    <property type="term" value="F:calcium ion binding"/>
    <property type="evidence" value="ECO:0007669"/>
    <property type="project" value="InterPro"/>
</dbReference>
<reference evidence="5" key="1">
    <citation type="submission" date="2021-01" db="EMBL/GenBank/DDBJ databases">
        <authorList>
            <person name="Corre E."/>
            <person name="Pelletier E."/>
            <person name="Niang G."/>
            <person name="Scheremetjew M."/>
            <person name="Finn R."/>
            <person name="Kale V."/>
            <person name="Holt S."/>
            <person name="Cochrane G."/>
            <person name="Meng A."/>
            <person name="Brown T."/>
            <person name="Cohen L."/>
        </authorList>
    </citation>
    <scope>NUCLEOTIDE SEQUENCE</scope>
    <source>
        <strain evidence="5">Ms1</strain>
    </source>
</reference>
<feature type="domain" description="EF-hand" evidence="4">
    <location>
        <begin position="286"/>
        <end position="321"/>
    </location>
</feature>
<keyword evidence="1" id="KW-0479">Metal-binding</keyword>
<proteinExistence type="predicted"/>
<feature type="domain" description="EF-hand" evidence="4">
    <location>
        <begin position="322"/>
        <end position="357"/>
    </location>
</feature>
<dbReference type="CDD" id="cd00051">
    <property type="entry name" value="EFh"/>
    <property type="match status" value="1"/>
</dbReference>